<dbReference type="GO" id="GO:0031436">
    <property type="term" value="C:BRCA1-BARD1 complex"/>
    <property type="evidence" value="ECO:0007669"/>
    <property type="project" value="TreeGrafter"/>
</dbReference>
<keyword evidence="5" id="KW-0539">Nucleus</keyword>
<dbReference type="GO" id="GO:0070531">
    <property type="term" value="C:BRCA1-A complex"/>
    <property type="evidence" value="ECO:0007669"/>
    <property type="project" value="TreeGrafter"/>
</dbReference>
<feature type="region of interest" description="Disordered" evidence="6">
    <location>
        <begin position="214"/>
        <end position="233"/>
    </location>
</feature>
<keyword evidence="2" id="KW-0677">Repeat</keyword>
<dbReference type="GO" id="GO:0000724">
    <property type="term" value="P:double-strand break repair via homologous recombination"/>
    <property type="evidence" value="ECO:0007669"/>
    <property type="project" value="TreeGrafter"/>
</dbReference>
<dbReference type="InterPro" id="IPR001357">
    <property type="entry name" value="BRCT_dom"/>
</dbReference>
<dbReference type="Pfam" id="PF16589">
    <property type="entry name" value="BRCT_2"/>
    <property type="match status" value="1"/>
</dbReference>
<evidence type="ECO:0000259" key="7">
    <source>
        <dbReference type="PROSITE" id="PS50172"/>
    </source>
</evidence>
<evidence type="ECO:0000256" key="6">
    <source>
        <dbReference type="SAM" id="MobiDB-lite"/>
    </source>
</evidence>
<dbReference type="PANTHER" id="PTHR13763:SF0">
    <property type="entry name" value="BREAST CANCER TYPE 1 SUSCEPTIBILITY PROTEIN"/>
    <property type="match status" value="1"/>
</dbReference>
<feature type="compositionally biased region" description="Polar residues" evidence="6">
    <location>
        <begin position="242"/>
        <end position="261"/>
    </location>
</feature>
<dbReference type="InterPro" id="IPR031099">
    <property type="entry name" value="BRCA1-associated"/>
</dbReference>
<name>A0A915JN34_ROMCU</name>
<dbReference type="SUPFAM" id="SSF52113">
    <property type="entry name" value="BRCT domain"/>
    <property type="match status" value="2"/>
</dbReference>
<evidence type="ECO:0000256" key="1">
    <source>
        <dbReference type="ARBA" id="ARBA00004123"/>
    </source>
</evidence>
<dbReference type="AlphaFoldDB" id="A0A915JN34"/>
<evidence type="ECO:0000256" key="5">
    <source>
        <dbReference type="ARBA" id="ARBA00023242"/>
    </source>
</evidence>
<evidence type="ECO:0000256" key="2">
    <source>
        <dbReference type="ARBA" id="ARBA00022737"/>
    </source>
</evidence>
<accession>A0A915JN34</accession>
<reference evidence="9" key="1">
    <citation type="submission" date="2022-11" db="UniProtKB">
        <authorList>
            <consortium name="WormBaseParasite"/>
        </authorList>
    </citation>
    <scope>IDENTIFICATION</scope>
</reference>
<sequence length="612" mass="70061">MIANGCSFCPHCRSKLSRRSAFDDPRLCILVLSLDDLINVLNEDLKALDISNLSQVSFFHTSKEEALVLKMSNKLKRKKRPYVKKIIKKPKLVPPQVVRKVPSKVGRKKKVIESSVKENPENEYESRRKALDDDYWSASDNFVLKDFQRPVQDPKESTNDIPIDELMDMPILKSEIQPDSNVVSIKSPIFVKSQQMLSQCRIAEEQMVVIPETNFQSNENSQRKCSQSSRDIDSPVKNEIANSIPNDHCTKSQVASSSSSDGIVDHQEKSAILRDENNCDGEQKLDSQYQTECSNDLLTKMEQIQITRICSTLKEENQSFIEEHESQTRSVITIYDSPENKLQKVTVVESFVENVDMSQEDINHGISRKFNFKLDKEHIVICFSGYSSLEARNYGVVLENAFNVKISNKIDDKTSILVTKTSDSSNGQLCVRTLKYFQAMVRRIPIVSHFWAEQCIRTKAIVTDLGDFIVDGNLSNGPTYGPKICLKCKETELPFRHVYFYIIEPLDNFDNKTCLEDMIRRCDGTICQSLKDLQALCAKSECSFIVCQQTSHENKYFDDLFAKYTVPIIDVEYIFSCISNFQLLGGFDDYLICSRHLFDRDFTLRTQKNLLP</sequence>
<dbReference type="InterPro" id="IPR036420">
    <property type="entry name" value="BRCT_dom_sf"/>
</dbReference>
<feature type="domain" description="BRCT" evidence="7">
    <location>
        <begin position="405"/>
        <end position="462"/>
    </location>
</feature>
<evidence type="ECO:0000256" key="4">
    <source>
        <dbReference type="ARBA" id="ARBA00023204"/>
    </source>
</evidence>
<organism evidence="8 9">
    <name type="scientific">Romanomermis culicivorax</name>
    <name type="common">Nematode worm</name>
    <dbReference type="NCBI Taxonomy" id="13658"/>
    <lineage>
        <taxon>Eukaryota</taxon>
        <taxon>Metazoa</taxon>
        <taxon>Ecdysozoa</taxon>
        <taxon>Nematoda</taxon>
        <taxon>Enoplea</taxon>
        <taxon>Dorylaimia</taxon>
        <taxon>Mermithida</taxon>
        <taxon>Mermithoidea</taxon>
        <taxon>Mermithidae</taxon>
        <taxon>Romanomermis</taxon>
    </lineage>
</organism>
<dbReference type="GO" id="GO:0004842">
    <property type="term" value="F:ubiquitin-protein transferase activity"/>
    <property type="evidence" value="ECO:0007669"/>
    <property type="project" value="TreeGrafter"/>
</dbReference>
<keyword evidence="3" id="KW-0227">DNA damage</keyword>
<keyword evidence="4" id="KW-0234">DNA repair</keyword>
<proteinExistence type="predicted"/>
<feature type="compositionally biased region" description="Polar residues" evidence="6">
    <location>
        <begin position="214"/>
        <end position="229"/>
    </location>
</feature>
<comment type="subcellular location">
    <subcellularLocation>
        <location evidence="1">Nucleus</location>
    </subcellularLocation>
</comment>
<protein>
    <submittedName>
        <fullName evidence="9">BRCT domain-containing protein</fullName>
    </submittedName>
</protein>
<dbReference type="PANTHER" id="PTHR13763">
    <property type="entry name" value="BREAST CANCER TYPE 1 SUSCEPTIBILITY PROTEIN BRCA1"/>
    <property type="match status" value="1"/>
</dbReference>
<keyword evidence="8" id="KW-1185">Reference proteome</keyword>
<evidence type="ECO:0000313" key="8">
    <source>
        <dbReference type="Proteomes" id="UP000887565"/>
    </source>
</evidence>
<dbReference type="Gene3D" id="3.40.50.10190">
    <property type="entry name" value="BRCT domain"/>
    <property type="match status" value="2"/>
</dbReference>
<feature type="domain" description="BRCT" evidence="7">
    <location>
        <begin position="490"/>
        <end position="592"/>
    </location>
</feature>
<dbReference type="PROSITE" id="PS50172">
    <property type="entry name" value="BRCT"/>
    <property type="match status" value="2"/>
</dbReference>
<evidence type="ECO:0000256" key="3">
    <source>
        <dbReference type="ARBA" id="ARBA00022763"/>
    </source>
</evidence>
<dbReference type="Proteomes" id="UP000887565">
    <property type="component" value="Unplaced"/>
</dbReference>
<feature type="region of interest" description="Disordered" evidence="6">
    <location>
        <begin position="242"/>
        <end position="264"/>
    </location>
</feature>
<evidence type="ECO:0000313" key="9">
    <source>
        <dbReference type="WBParaSite" id="nRc.2.0.1.t27644-RA"/>
    </source>
</evidence>
<dbReference type="GO" id="GO:0045944">
    <property type="term" value="P:positive regulation of transcription by RNA polymerase II"/>
    <property type="evidence" value="ECO:0007669"/>
    <property type="project" value="TreeGrafter"/>
</dbReference>
<dbReference type="WBParaSite" id="nRc.2.0.1.t27644-RA">
    <property type="protein sequence ID" value="nRc.2.0.1.t27644-RA"/>
    <property type="gene ID" value="nRc.2.0.1.g27644"/>
</dbReference>